<proteinExistence type="predicted"/>
<dbReference type="Proteomes" id="UP000887013">
    <property type="component" value="Unassembled WGS sequence"/>
</dbReference>
<organism evidence="1 2">
    <name type="scientific">Nephila pilipes</name>
    <name type="common">Giant wood spider</name>
    <name type="synonym">Nephila maculata</name>
    <dbReference type="NCBI Taxonomy" id="299642"/>
    <lineage>
        <taxon>Eukaryota</taxon>
        <taxon>Metazoa</taxon>
        <taxon>Ecdysozoa</taxon>
        <taxon>Arthropoda</taxon>
        <taxon>Chelicerata</taxon>
        <taxon>Arachnida</taxon>
        <taxon>Araneae</taxon>
        <taxon>Araneomorphae</taxon>
        <taxon>Entelegynae</taxon>
        <taxon>Araneoidea</taxon>
        <taxon>Nephilidae</taxon>
        <taxon>Nephila</taxon>
    </lineage>
</organism>
<reference evidence="1" key="1">
    <citation type="submission" date="2020-08" db="EMBL/GenBank/DDBJ databases">
        <title>Multicomponent nature underlies the extraordinary mechanical properties of spider dragline silk.</title>
        <authorList>
            <person name="Kono N."/>
            <person name="Nakamura H."/>
            <person name="Mori M."/>
            <person name="Yoshida Y."/>
            <person name="Ohtoshi R."/>
            <person name="Malay A.D."/>
            <person name="Moran D.A.P."/>
            <person name="Tomita M."/>
            <person name="Numata K."/>
            <person name="Arakawa K."/>
        </authorList>
    </citation>
    <scope>NUCLEOTIDE SEQUENCE</scope>
</reference>
<gene>
    <name evidence="1" type="ORF">NPIL_134491</name>
</gene>
<name>A0A8X6MNS2_NEPPI</name>
<evidence type="ECO:0000313" key="2">
    <source>
        <dbReference type="Proteomes" id="UP000887013"/>
    </source>
</evidence>
<dbReference type="EMBL" id="BMAW01095364">
    <property type="protein sequence ID" value="GFS69965.1"/>
    <property type="molecule type" value="Genomic_DNA"/>
</dbReference>
<accession>A0A8X6MNS2</accession>
<sequence length="157" mass="18209">MSRANQQENAVEKAEFAGGTTLSHAGSSGNFTFDDTIIHKVLYGQWSEWDGQRPPERVRQKLLQSLPIDITLCSEYLLRKQNLIITYNLILMGYFPHPSLPYSKRLRNRTPPKNHLRWYRNIRAGPLPLHLNFVPLLDPSRDIFSKQTLLIFIHSPE</sequence>
<comment type="caution">
    <text evidence="1">The sequence shown here is derived from an EMBL/GenBank/DDBJ whole genome shotgun (WGS) entry which is preliminary data.</text>
</comment>
<evidence type="ECO:0000313" key="1">
    <source>
        <dbReference type="EMBL" id="GFS69965.1"/>
    </source>
</evidence>
<dbReference type="OrthoDB" id="10518411at2759"/>
<keyword evidence="2" id="KW-1185">Reference proteome</keyword>
<protein>
    <submittedName>
        <fullName evidence="1">Uncharacterized protein</fullName>
    </submittedName>
</protein>
<dbReference type="AlphaFoldDB" id="A0A8X6MNS2"/>